<reference evidence="2" key="1">
    <citation type="journal article" date="2019" name="Int. J. Syst. Evol. Microbiol.">
        <title>The Global Catalogue of Microorganisms (GCM) 10K type strain sequencing project: providing services to taxonomists for standard genome sequencing and annotation.</title>
        <authorList>
            <consortium name="The Broad Institute Genomics Platform"/>
            <consortium name="The Broad Institute Genome Sequencing Center for Infectious Disease"/>
            <person name="Wu L."/>
            <person name="Ma J."/>
        </authorList>
    </citation>
    <scope>NUCLEOTIDE SEQUENCE [LARGE SCALE GENOMIC DNA]</scope>
    <source>
        <strain evidence="2">JCM 17494</strain>
    </source>
</reference>
<sequence>MRCALLEPESPFQDVPQMNGSSSAGAAAWAVGGASASAIAATATPMTALPILEDITESISLAVEVVRP</sequence>
<accession>A0ABP7A7P2</accession>
<protein>
    <submittedName>
        <fullName evidence="1">Uncharacterized protein</fullName>
    </submittedName>
</protein>
<keyword evidence="2" id="KW-1185">Reference proteome</keyword>
<name>A0ABP7A7P2_9PSEU</name>
<organism evidence="1 2">
    <name type="scientific">Lentzea roselyniae</name>
    <dbReference type="NCBI Taxonomy" id="531940"/>
    <lineage>
        <taxon>Bacteria</taxon>
        <taxon>Bacillati</taxon>
        <taxon>Actinomycetota</taxon>
        <taxon>Actinomycetes</taxon>
        <taxon>Pseudonocardiales</taxon>
        <taxon>Pseudonocardiaceae</taxon>
        <taxon>Lentzea</taxon>
    </lineage>
</organism>
<evidence type="ECO:0000313" key="2">
    <source>
        <dbReference type="Proteomes" id="UP001500711"/>
    </source>
</evidence>
<evidence type="ECO:0000313" key="1">
    <source>
        <dbReference type="EMBL" id="GAA3626622.1"/>
    </source>
</evidence>
<proteinExistence type="predicted"/>
<gene>
    <name evidence="1" type="ORF">GCM10022267_11100</name>
</gene>
<dbReference type="Proteomes" id="UP001500711">
    <property type="component" value="Unassembled WGS sequence"/>
</dbReference>
<dbReference type="EMBL" id="BAABBE010000003">
    <property type="protein sequence ID" value="GAA3626622.1"/>
    <property type="molecule type" value="Genomic_DNA"/>
</dbReference>
<comment type="caution">
    <text evidence="1">The sequence shown here is derived from an EMBL/GenBank/DDBJ whole genome shotgun (WGS) entry which is preliminary data.</text>
</comment>